<proteinExistence type="inferred from homology"/>
<reference evidence="4 5" key="1">
    <citation type="journal article" date="2022" name="Nat. Plants">
        <title>Genomes of leafy and leafless Platanthera orchids illuminate the evolution of mycoheterotrophy.</title>
        <authorList>
            <person name="Li M.H."/>
            <person name="Liu K.W."/>
            <person name="Li Z."/>
            <person name="Lu H.C."/>
            <person name="Ye Q.L."/>
            <person name="Zhang D."/>
            <person name="Wang J.Y."/>
            <person name="Li Y.F."/>
            <person name="Zhong Z.M."/>
            <person name="Liu X."/>
            <person name="Yu X."/>
            <person name="Liu D.K."/>
            <person name="Tu X.D."/>
            <person name="Liu B."/>
            <person name="Hao Y."/>
            <person name="Liao X.Y."/>
            <person name="Jiang Y.T."/>
            <person name="Sun W.H."/>
            <person name="Chen J."/>
            <person name="Chen Y.Q."/>
            <person name="Ai Y."/>
            <person name="Zhai J.W."/>
            <person name="Wu S.S."/>
            <person name="Zhou Z."/>
            <person name="Hsiao Y.Y."/>
            <person name="Wu W.L."/>
            <person name="Chen Y.Y."/>
            <person name="Lin Y.F."/>
            <person name="Hsu J.L."/>
            <person name="Li C.Y."/>
            <person name="Wang Z.W."/>
            <person name="Zhao X."/>
            <person name="Zhong W.Y."/>
            <person name="Ma X.K."/>
            <person name="Ma L."/>
            <person name="Huang J."/>
            <person name="Chen G.Z."/>
            <person name="Huang M.Z."/>
            <person name="Huang L."/>
            <person name="Peng D.H."/>
            <person name="Luo Y.B."/>
            <person name="Zou S.Q."/>
            <person name="Chen S.P."/>
            <person name="Lan S."/>
            <person name="Tsai W.C."/>
            <person name="Van de Peer Y."/>
            <person name="Liu Z.J."/>
        </authorList>
    </citation>
    <scope>NUCLEOTIDE SEQUENCE [LARGE SCALE GENOMIC DNA]</scope>
    <source>
        <strain evidence="4">Lor288</strain>
    </source>
</reference>
<evidence type="ECO:0000259" key="2">
    <source>
        <dbReference type="Pfam" id="PF04884"/>
    </source>
</evidence>
<dbReference type="PANTHER" id="PTHR12770:SF22">
    <property type="entry name" value="PROTEIN ROOT UVB SENSITIVE 1, CHLOROPLASTIC"/>
    <property type="match status" value="1"/>
</dbReference>
<comment type="caution">
    <text evidence="4">The sequence shown here is derived from an EMBL/GenBank/DDBJ whole genome shotgun (WGS) entry which is preliminary data.</text>
</comment>
<keyword evidence="5" id="KW-1185">Reference proteome</keyword>
<sequence>MVAIVGIPCHKPALLHPPLCSPPHPQFAGKSSYSVTIFSSRHHQSSFPTIHYHSPCINPNPHSSVPQFFPSSPPLEIAILDSGVGSIPGNGGSRNGNKNNPRSWRWWWRRLWFWEENTYPFDPDDRNRHGCSSQILFALLCSAYHGFLPSPALASSATNPCSGTEMWEVKGGKWTRLLPDSSSDSFNVAGRERGGSTSYSGLPVSAPGVDIFWQRCRELFFRLMLPEGYPGSVSRDYLEYSLWRAAQGVASQISGVLSTQALLYAVGLGKGAIPTAAAINWVLKDGIGYLSKILLSKYGRHFDVNPKGWRLFADLLENAAYGMEILTPAFPKAFVLIGAAAGAGRSAAALIQAATRSCFYAGFAVNRNFAEVIAKGEAQGMVSKFLGIMLGIALANYIGSSTPMALACFSAVTAVHMYCNFRSYQSIQLRTLNPYRSRQQSGLYWNAVWQLAAASFEAEVCLVFSEYLWSGRVPPIKEVNDEEPFLMNLPHIKINMDRLFYNNLHLLRQLEVPRSVGDATRLGDVAGLADLRLSARIAVGMVILRLPAIANMSSSQILSAEAKIAATEICRRLELGSNLSDTINNKEDASALFNLFRDENYLLLEDKHKFHVILKEDCSAEDMLKSLFHVSYLYWLERNVGMERKSIANECGAGGRLQISLEYAQREFVHAKHDGSQCGWLTDGLVANPLPNRVHLGYDSKSSVRSS</sequence>
<dbReference type="InterPro" id="IPR006968">
    <property type="entry name" value="RUS_fam"/>
</dbReference>
<protein>
    <recommendedName>
        <fullName evidence="6">Protein root UVB sensitive 1, chloroplastic</fullName>
    </recommendedName>
</protein>
<dbReference type="PANTHER" id="PTHR12770">
    <property type="entry name" value="RUS1 FAMILY PROTEIN C16ORF58"/>
    <property type="match status" value="1"/>
</dbReference>
<evidence type="ECO:0008006" key="6">
    <source>
        <dbReference type="Google" id="ProtNLM"/>
    </source>
</evidence>
<dbReference type="InterPro" id="IPR055412">
    <property type="entry name" value="UVB_sens_C"/>
</dbReference>
<accession>A0ABR2LPN3</accession>
<evidence type="ECO:0000256" key="1">
    <source>
        <dbReference type="ARBA" id="ARBA00007558"/>
    </source>
</evidence>
<comment type="similarity">
    <text evidence="1">Belongs to the RUS1 family.</text>
</comment>
<dbReference type="Proteomes" id="UP001412067">
    <property type="component" value="Unassembled WGS sequence"/>
</dbReference>
<evidence type="ECO:0000259" key="3">
    <source>
        <dbReference type="Pfam" id="PF24160"/>
    </source>
</evidence>
<dbReference type="InterPro" id="IPR054549">
    <property type="entry name" value="UVB_sens_RUS_dom"/>
</dbReference>
<name>A0ABR2LPN3_9ASPA</name>
<feature type="domain" description="Protein root UVB sensitive/RUS" evidence="2">
    <location>
        <begin position="214"/>
        <end position="437"/>
    </location>
</feature>
<feature type="domain" description="Root UVB sensitive protein C-terminal" evidence="3">
    <location>
        <begin position="572"/>
        <end position="639"/>
    </location>
</feature>
<dbReference type="Pfam" id="PF24160">
    <property type="entry name" value="UVB_sens_C"/>
    <property type="match status" value="1"/>
</dbReference>
<dbReference type="Pfam" id="PF04884">
    <property type="entry name" value="UVB_sens_prot"/>
    <property type="match status" value="1"/>
</dbReference>
<evidence type="ECO:0000313" key="4">
    <source>
        <dbReference type="EMBL" id="KAK8945969.1"/>
    </source>
</evidence>
<organism evidence="4 5">
    <name type="scientific">Platanthera guangdongensis</name>
    <dbReference type="NCBI Taxonomy" id="2320717"/>
    <lineage>
        <taxon>Eukaryota</taxon>
        <taxon>Viridiplantae</taxon>
        <taxon>Streptophyta</taxon>
        <taxon>Embryophyta</taxon>
        <taxon>Tracheophyta</taxon>
        <taxon>Spermatophyta</taxon>
        <taxon>Magnoliopsida</taxon>
        <taxon>Liliopsida</taxon>
        <taxon>Asparagales</taxon>
        <taxon>Orchidaceae</taxon>
        <taxon>Orchidoideae</taxon>
        <taxon>Orchideae</taxon>
        <taxon>Orchidinae</taxon>
        <taxon>Platanthera</taxon>
    </lineage>
</organism>
<evidence type="ECO:0000313" key="5">
    <source>
        <dbReference type="Proteomes" id="UP001412067"/>
    </source>
</evidence>
<gene>
    <name evidence="4" type="ORF">KSP40_PGU008109</name>
</gene>
<dbReference type="EMBL" id="JBBWWR010000017">
    <property type="protein sequence ID" value="KAK8945969.1"/>
    <property type="molecule type" value="Genomic_DNA"/>
</dbReference>